<evidence type="ECO:0000256" key="1">
    <source>
        <dbReference type="SAM" id="MobiDB-lite"/>
    </source>
</evidence>
<protein>
    <submittedName>
        <fullName evidence="2">Uncharacterized protein</fullName>
    </submittedName>
</protein>
<sequence length="101" mass="11260">MLSAIIRSHLATRRSAVDTISWYTRGRPSGPRTRERSSQCSNAHRIWTELSHGVRTRLTSCFNGRNSPTLGTYSDPVAKSRHRGAKPSVDVSSWGRSACYP</sequence>
<keyword evidence="3" id="KW-1185">Reference proteome</keyword>
<reference evidence="2" key="1">
    <citation type="submission" date="2018-11" db="EMBL/GenBank/DDBJ databases">
        <authorList>
            <person name="Grassa J C."/>
        </authorList>
    </citation>
    <scope>NUCLEOTIDE SEQUENCE [LARGE SCALE GENOMIC DNA]</scope>
</reference>
<name>A0A803Q3A8_CANSA</name>
<accession>A0A803Q3A8</accession>
<dbReference type="Gramene" id="evm.model.07.1601">
    <property type="protein sequence ID" value="cds.evm.model.07.1601"/>
    <property type="gene ID" value="evm.TU.07.1601"/>
</dbReference>
<dbReference type="EMBL" id="UZAU01000673">
    <property type="status" value="NOT_ANNOTATED_CDS"/>
    <property type="molecule type" value="Genomic_DNA"/>
</dbReference>
<reference evidence="2" key="2">
    <citation type="submission" date="2021-03" db="UniProtKB">
        <authorList>
            <consortium name="EnsemblPlants"/>
        </authorList>
    </citation>
    <scope>IDENTIFICATION</scope>
</reference>
<evidence type="ECO:0000313" key="3">
    <source>
        <dbReference type="Proteomes" id="UP000596661"/>
    </source>
</evidence>
<dbReference type="AlphaFoldDB" id="A0A803Q3A8"/>
<dbReference type="EnsemblPlants" id="evm.model.07.1601">
    <property type="protein sequence ID" value="cds.evm.model.07.1601"/>
    <property type="gene ID" value="evm.TU.07.1601"/>
</dbReference>
<feature type="region of interest" description="Disordered" evidence="1">
    <location>
        <begin position="64"/>
        <end position="101"/>
    </location>
</feature>
<dbReference type="Proteomes" id="UP000596661">
    <property type="component" value="Chromosome 7"/>
</dbReference>
<evidence type="ECO:0000313" key="2">
    <source>
        <dbReference type="EnsemblPlants" id="cds.evm.model.07.1601"/>
    </source>
</evidence>
<organism evidence="2 3">
    <name type="scientific">Cannabis sativa</name>
    <name type="common">Hemp</name>
    <name type="synonym">Marijuana</name>
    <dbReference type="NCBI Taxonomy" id="3483"/>
    <lineage>
        <taxon>Eukaryota</taxon>
        <taxon>Viridiplantae</taxon>
        <taxon>Streptophyta</taxon>
        <taxon>Embryophyta</taxon>
        <taxon>Tracheophyta</taxon>
        <taxon>Spermatophyta</taxon>
        <taxon>Magnoliopsida</taxon>
        <taxon>eudicotyledons</taxon>
        <taxon>Gunneridae</taxon>
        <taxon>Pentapetalae</taxon>
        <taxon>rosids</taxon>
        <taxon>fabids</taxon>
        <taxon>Rosales</taxon>
        <taxon>Cannabaceae</taxon>
        <taxon>Cannabis</taxon>
    </lineage>
</organism>
<proteinExistence type="predicted"/>